<sequence>MNDTSPIGPATADPSTLFEGFMAAVGISAVLVVIYGSVLAGGLMAHSLAAIFLWLLPLLILAVVLKLRALAKRGRQRAFNSFAVTMTAIWVPLIAMFAWIMHDIATHGLGVMRL</sequence>
<evidence type="ECO:0000313" key="3">
    <source>
        <dbReference type="Proteomes" id="UP000253782"/>
    </source>
</evidence>
<comment type="caution">
    <text evidence="2">The sequence shown here is derived from an EMBL/GenBank/DDBJ whole genome shotgun (WGS) entry which is preliminary data.</text>
</comment>
<keyword evidence="3" id="KW-1185">Reference proteome</keyword>
<dbReference type="AlphaFoldDB" id="A0A369UKP8"/>
<dbReference type="Proteomes" id="UP000253782">
    <property type="component" value="Unassembled WGS sequence"/>
</dbReference>
<gene>
    <name evidence="2" type="ORF">DVJ77_13680</name>
</gene>
<feature type="transmembrane region" description="Helical" evidence="1">
    <location>
        <begin position="21"/>
        <end position="42"/>
    </location>
</feature>
<dbReference type="EMBL" id="QQAH01000011">
    <property type="protein sequence ID" value="RDD81334.1"/>
    <property type="molecule type" value="Genomic_DNA"/>
</dbReference>
<keyword evidence="1" id="KW-0812">Transmembrane</keyword>
<feature type="transmembrane region" description="Helical" evidence="1">
    <location>
        <begin position="79"/>
        <end position="101"/>
    </location>
</feature>
<dbReference type="RefSeq" id="WP_114846048.1">
    <property type="nucleotide sequence ID" value="NZ_JBHSPE010000020.1"/>
</dbReference>
<protein>
    <submittedName>
        <fullName evidence="2">Uncharacterized protein</fullName>
    </submittedName>
</protein>
<reference evidence="2 3" key="1">
    <citation type="submission" date="2018-07" db="EMBL/GenBank/DDBJ databases">
        <title>Dyella tabacisoli L4-6T, whole genome shotgun sequence.</title>
        <authorList>
            <person name="Zhou X.-K."/>
            <person name="Li W.-J."/>
            <person name="Duan Y.-Q."/>
        </authorList>
    </citation>
    <scope>NUCLEOTIDE SEQUENCE [LARGE SCALE GENOMIC DNA]</scope>
    <source>
        <strain evidence="2 3">L4-6</strain>
    </source>
</reference>
<keyword evidence="1" id="KW-0472">Membrane</keyword>
<evidence type="ECO:0000313" key="2">
    <source>
        <dbReference type="EMBL" id="RDD81334.1"/>
    </source>
</evidence>
<feature type="transmembrane region" description="Helical" evidence="1">
    <location>
        <begin position="48"/>
        <end position="67"/>
    </location>
</feature>
<accession>A0A369UKP8</accession>
<proteinExistence type="predicted"/>
<keyword evidence="1" id="KW-1133">Transmembrane helix</keyword>
<evidence type="ECO:0000256" key="1">
    <source>
        <dbReference type="SAM" id="Phobius"/>
    </source>
</evidence>
<name>A0A369UKP8_9GAMM</name>
<organism evidence="2 3">
    <name type="scientific">Dyella tabacisoli</name>
    <dbReference type="NCBI Taxonomy" id="2282381"/>
    <lineage>
        <taxon>Bacteria</taxon>
        <taxon>Pseudomonadati</taxon>
        <taxon>Pseudomonadota</taxon>
        <taxon>Gammaproteobacteria</taxon>
        <taxon>Lysobacterales</taxon>
        <taxon>Rhodanobacteraceae</taxon>
        <taxon>Dyella</taxon>
    </lineage>
</organism>